<evidence type="ECO:0000313" key="4">
    <source>
        <dbReference type="EMBL" id="EZG43061.1"/>
    </source>
</evidence>
<dbReference type="InterPro" id="IPR001969">
    <property type="entry name" value="Aspartic_peptidase_AS"/>
</dbReference>
<keyword evidence="5" id="KW-1185">Reference proteome</keyword>
<evidence type="ECO:0000256" key="1">
    <source>
        <dbReference type="ARBA" id="ARBA00022801"/>
    </source>
</evidence>
<dbReference type="Gene3D" id="2.40.70.10">
    <property type="entry name" value="Acid Proteases"/>
    <property type="match status" value="1"/>
</dbReference>
<organism evidence="4 5">
    <name type="scientific">Gregarina niphandrodes</name>
    <name type="common">Septate eugregarine</name>
    <dbReference type="NCBI Taxonomy" id="110365"/>
    <lineage>
        <taxon>Eukaryota</taxon>
        <taxon>Sar</taxon>
        <taxon>Alveolata</taxon>
        <taxon>Apicomplexa</taxon>
        <taxon>Conoidasida</taxon>
        <taxon>Gregarinasina</taxon>
        <taxon>Eugregarinorida</taxon>
        <taxon>Gregarinidae</taxon>
        <taxon>Gregarina</taxon>
    </lineage>
</organism>
<protein>
    <recommendedName>
        <fullName evidence="3">Peptidase A2 domain-containing protein</fullName>
    </recommendedName>
</protein>
<feature type="region of interest" description="Disordered" evidence="2">
    <location>
        <begin position="205"/>
        <end position="232"/>
    </location>
</feature>
<dbReference type="Proteomes" id="UP000019763">
    <property type="component" value="Unassembled WGS sequence"/>
</dbReference>
<keyword evidence="1" id="KW-0378">Hydrolase</keyword>
<comment type="caution">
    <text evidence="4">The sequence shown here is derived from an EMBL/GenBank/DDBJ whole genome shotgun (WGS) entry which is preliminary data.</text>
</comment>
<dbReference type="InterPro" id="IPR001995">
    <property type="entry name" value="Peptidase_A2_cat"/>
</dbReference>
<dbReference type="RefSeq" id="XP_011133666.1">
    <property type="nucleotide sequence ID" value="XM_011135364.1"/>
</dbReference>
<proteinExistence type="predicted"/>
<dbReference type="GO" id="GO:0006508">
    <property type="term" value="P:proteolysis"/>
    <property type="evidence" value="ECO:0007669"/>
    <property type="project" value="InterPro"/>
</dbReference>
<gene>
    <name evidence="4" type="ORF">GNI_190960</name>
</gene>
<accession>A0A023AWD9</accession>
<evidence type="ECO:0000256" key="2">
    <source>
        <dbReference type="SAM" id="MobiDB-lite"/>
    </source>
</evidence>
<reference evidence="4" key="1">
    <citation type="submission" date="2013-12" db="EMBL/GenBank/DDBJ databases">
        <authorList>
            <person name="Omoto C.K."/>
            <person name="Sibley D."/>
            <person name="Venepally P."/>
            <person name="Hadjithomas M."/>
            <person name="Karamycheva S."/>
            <person name="Brunk B."/>
            <person name="Roos D."/>
            <person name="Caler E."/>
            <person name="Lorenzi H."/>
        </authorList>
    </citation>
    <scope>NUCLEOTIDE SEQUENCE</scope>
</reference>
<dbReference type="AlphaFoldDB" id="A0A023AWD9"/>
<dbReference type="GeneID" id="22916255"/>
<evidence type="ECO:0000259" key="3">
    <source>
        <dbReference type="PROSITE" id="PS50175"/>
    </source>
</evidence>
<evidence type="ECO:0000313" key="5">
    <source>
        <dbReference type="Proteomes" id="UP000019763"/>
    </source>
</evidence>
<dbReference type="InterPro" id="IPR021109">
    <property type="entry name" value="Peptidase_aspartic_dom_sf"/>
</dbReference>
<dbReference type="VEuPathDB" id="CryptoDB:GNI_190960"/>
<dbReference type="GO" id="GO:0004190">
    <property type="term" value="F:aspartic-type endopeptidase activity"/>
    <property type="evidence" value="ECO:0007669"/>
    <property type="project" value="InterPro"/>
</dbReference>
<dbReference type="EMBL" id="AFNH02001458">
    <property type="protein sequence ID" value="EZG43061.1"/>
    <property type="molecule type" value="Genomic_DNA"/>
</dbReference>
<feature type="domain" description="Peptidase A2" evidence="3">
    <location>
        <begin position="35"/>
        <end position="49"/>
    </location>
</feature>
<dbReference type="SUPFAM" id="SSF50630">
    <property type="entry name" value="Acid proteases"/>
    <property type="match status" value="1"/>
</dbReference>
<dbReference type="PROSITE" id="PS50175">
    <property type="entry name" value="ASP_PROT_RETROV"/>
    <property type="match status" value="1"/>
</dbReference>
<dbReference type="PROSITE" id="PS00141">
    <property type="entry name" value="ASP_PROTEASE"/>
    <property type="match status" value="1"/>
</dbReference>
<sequence length="281" mass="30552">MEDGELEETTQVAKFAGTLGAARVTKGVMLNEVVVEALLDTGATTSIVSMDLARQSGLEEAGAGAIREGLFTRKQVALFKASLATKDRRMETVLYSGVELKDDELILGVPDMIALGIFDAWRGFVTKTLEVLVAAKDRRHCVEFEADGKPVKHTLKPLRPELREELDKQIDDMLSMSVIQPTQLAIQNKVVGQNMVVAGEDIGVEDIGGDHSRGEDADSEDTGAANYSSNSSEQDILDLALGNIDDKDLLAALEGMNDSDFDDDDNQEVLTRQLVARKKAW</sequence>
<name>A0A023AWD9_GRENI</name>